<feature type="transmembrane region" description="Helical" evidence="1">
    <location>
        <begin position="388"/>
        <end position="410"/>
    </location>
</feature>
<dbReference type="EMBL" id="CP101914">
    <property type="protein sequence ID" value="UUI03309.1"/>
    <property type="molecule type" value="Genomic_DNA"/>
</dbReference>
<organism evidence="2 3">
    <name type="scientific">Oceanobacillus jeddahense</name>
    <dbReference type="NCBI Taxonomy" id="1462527"/>
    <lineage>
        <taxon>Bacteria</taxon>
        <taxon>Bacillati</taxon>
        <taxon>Bacillota</taxon>
        <taxon>Bacilli</taxon>
        <taxon>Bacillales</taxon>
        <taxon>Bacillaceae</taxon>
        <taxon>Oceanobacillus</taxon>
    </lineage>
</organism>
<dbReference type="PANTHER" id="PTHR36178:SF1">
    <property type="entry name" value="SODIUM_GLUTAMATE SYMPORTER"/>
    <property type="match status" value="1"/>
</dbReference>
<evidence type="ECO:0000313" key="2">
    <source>
        <dbReference type="EMBL" id="UUI03309.1"/>
    </source>
</evidence>
<reference evidence="2" key="1">
    <citation type="submission" date="2022-07" db="EMBL/GenBank/DDBJ databases">
        <title>FELIX.</title>
        <authorList>
            <person name="Wan K.H."/>
            <person name="Park S."/>
            <person name="Lawrence Q."/>
            <person name="Eichenberger J.P."/>
            <person name="Booth B.W."/>
            <person name="Piaggio A.J."/>
            <person name="Chandler J.C."/>
            <person name="Franklin A.B."/>
            <person name="Celniker S.E."/>
        </authorList>
    </citation>
    <scope>NUCLEOTIDE SEQUENCE</scope>
    <source>
        <strain evidence="2">QA-1986 374</strain>
    </source>
</reference>
<feature type="transmembrane region" description="Helical" evidence="1">
    <location>
        <begin position="6"/>
        <end position="25"/>
    </location>
</feature>
<feature type="transmembrane region" description="Helical" evidence="1">
    <location>
        <begin position="303"/>
        <end position="336"/>
    </location>
</feature>
<feature type="transmembrane region" description="Helical" evidence="1">
    <location>
        <begin position="262"/>
        <end position="282"/>
    </location>
</feature>
<feature type="transmembrane region" description="Helical" evidence="1">
    <location>
        <begin position="98"/>
        <end position="116"/>
    </location>
</feature>
<gene>
    <name evidence="2" type="ORF">NP439_00895</name>
</gene>
<feature type="transmembrane region" description="Helical" evidence="1">
    <location>
        <begin position="164"/>
        <end position="184"/>
    </location>
</feature>
<dbReference type="Proteomes" id="UP001059773">
    <property type="component" value="Chromosome"/>
</dbReference>
<proteinExistence type="predicted"/>
<dbReference type="RefSeq" id="WP_256708407.1">
    <property type="nucleotide sequence ID" value="NZ_CP101914.1"/>
</dbReference>
<protein>
    <submittedName>
        <fullName evidence="2">Sodium:glutamate symporter</fullName>
    </submittedName>
</protein>
<name>A0ABY5JXM1_9BACI</name>
<keyword evidence="1" id="KW-0812">Transmembrane</keyword>
<evidence type="ECO:0000256" key="1">
    <source>
        <dbReference type="SAM" id="Phobius"/>
    </source>
</evidence>
<dbReference type="PANTHER" id="PTHR36178">
    <property type="entry name" value="SLR0625 PROTEIN"/>
    <property type="match status" value="1"/>
</dbReference>
<keyword evidence="1" id="KW-1133">Transmembrane helix</keyword>
<sequence length="445" mass="48599">MEITVWDLVMDIGLVSLLLLIGIILRAKISFLQRIFMPASFIAGILGLALGPNGIDVIPFSALFESYPGVLLAVVFGAIPLGAAKFNFKKASKRIRNMWIYSVFFFLLLYGVGVLISEMVFTPFFNIPVGFGLILGAGFIGGHGSAAAIGQSFEALGWHEATTLGYTSATVGMLVAIVGGMLIIKRGSQKKETSFISRFDELPKELRTGLVPTNARKSMGNITFSPNSVDPLFVHLAFMGLIVMLAYFLQQGLESLMPNINLPLFSFAILIAIALQAVLRITKGDQYVDKNIIDRISGTGADLIVVFGIASINISVVLDYAVPLIILFIIGVIIAYITFRILAPKMFHQHWFENGIFGWGWTTGTLAMGIALLRIVDPELKSTALEDYGIAYLGLIPFEIFTLTFAPMILMAGFGWTYILLALVINVSLIMIAVKRGWLVKKKVV</sequence>
<keyword evidence="3" id="KW-1185">Reference proteome</keyword>
<feature type="transmembrane region" description="Helical" evidence="1">
    <location>
        <begin position="356"/>
        <end position="376"/>
    </location>
</feature>
<keyword evidence="1" id="KW-0472">Membrane</keyword>
<accession>A0ABY5JXM1</accession>
<feature type="transmembrane region" description="Helical" evidence="1">
    <location>
        <begin position="232"/>
        <end position="250"/>
    </location>
</feature>
<evidence type="ECO:0000313" key="3">
    <source>
        <dbReference type="Proteomes" id="UP001059773"/>
    </source>
</evidence>
<feature type="transmembrane region" description="Helical" evidence="1">
    <location>
        <begin position="67"/>
        <end position="86"/>
    </location>
</feature>
<feature type="transmembrane region" description="Helical" evidence="1">
    <location>
        <begin position="37"/>
        <end position="55"/>
    </location>
</feature>
<feature type="transmembrane region" description="Helical" evidence="1">
    <location>
        <begin position="416"/>
        <end position="434"/>
    </location>
</feature>
<dbReference type="InterPro" id="IPR004445">
    <property type="entry name" value="GltS"/>
</dbReference>